<evidence type="ECO:0000313" key="1">
    <source>
        <dbReference type="EMBL" id="OCX12703.1"/>
    </source>
</evidence>
<keyword evidence="2" id="KW-1185">Reference proteome</keyword>
<reference evidence="1 2" key="1">
    <citation type="submission" date="2016-08" db="EMBL/GenBank/DDBJ databases">
        <title>Whole genome sequence of Mesorhizobium sp. strain UASWS1009 isolated from industrial sewage.</title>
        <authorList>
            <person name="Crovadore J."/>
            <person name="Calmin G."/>
            <person name="Chablais R."/>
            <person name="Cochard B."/>
            <person name="Lefort F."/>
        </authorList>
    </citation>
    <scope>NUCLEOTIDE SEQUENCE [LARGE SCALE GENOMIC DNA]</scope>
    <source>
        <strain evidence="1 2">UASWS1009</strain>
    </source>
</reference>
<comment type="caution">
    <text evidence="1">The sequence shown here is derived from an EMBL/GenBank/DDBJ whole genome shotgun (WGS) entry which is preliminary data.</text>
</comment>
<protein>
    <recommendedName>
        <fullName evidence="3">DUF3168 domain-containing protein</fullName>
    </recommendedName>
</protein>
<dbReference type="OrthoDB" id="7946779at2"/>
<evidence type="ECO:0008006" key="3">
    <source>
        <dbReference type="Google" id="ProtNLM"/>
    </source>
</evidence>
<sequence>MPEVAADGPIRTFFEAGWGATTRVAYENEPPAAPWPPVNGASELVPWAFLEIVVTGSELAGATGLKGRRLWRDYGLIHVHVFVPIGSGKVAANSLAKDAGEIFRAAAFHEGPDGRAIRTLAPMVSAGGSAGDDQRLGQITGTNSIHSDWFRATMTVEFNYFYRG</sequence>
<proteinExistence type="predicted"/>
<gene>
    <name evidence="1" type="ORF">QV13_24200</name>
</gene>
<dbReference type="Gene3D" id="3.30.2000.20">
    <property type="match status" value="1"/>
</dbReference>
<dbReference type="Proteomes" id="UP000094412">
    <property type="component" value="Unassembled WGS sequence"/>
</dbReference>
<organism evidence="1 2">
    <name type="scientific">Mesorhizobium hungaricum</name>
    <dbReference type="NCBI Taxonomy" id="1566387"/>
    <lineage>
        <taxon>Bacteria</taxon>
        <taxon>Pseudomonadati</taxon>
        <taxon>Pseudomonadota</taxon>
        <taxon>Alphaproteobacteria</taxon>
        <taxon>Hyphomicrobiales</taxon>
        <taxon>Phyllobacteriaceae</taxon>
        <taxon>Mesorhizobium</taxon>
    </lineage>
</organism>
<name>A0A1C2DDC1_9HYPH</name>
<dbReference type="STRING" id="1566387.QV13_24200"/>
<dbReference type="EMBL" id="MDEO01000036">
    <property type="protein sequence ID" value="OCX12703.1"/>
    <property type="molecule type" value="Genomic_DNA"/>
</dbReference>
<dbReference type="RefSeq" id="WP_024922437.1">
    <property type="nucleotide sequence ID" value="NZ_MDEO01000036.1"/>
</dbReference>
<accession>A0A1C2DDC1</accession>
<evidence type="ECO:0000313" key="2">
    <source>
        <dbReference type="Proteomes" id="UP000094412"/>
    </source>
</evidence>
<dbReference type="AlphaFoldDB" id="A0A1C2DDC1"/>